<evidence type="ECO:0000256" key="2">
    <source>
        <dbReference type="ARBA" id="ARBA00007556"/>
    </source>
</evidence>
<dbReference type="PANTHER" id="PTHR30188:SF4">
    <property type="entry name" value="PROTEIN TRIGALACTOSYLDIACYLGLYCEROL 1, CHLOROPLASTIC"/>
    <property type="match status" value="1"/>
</dbReference>
<keyword evidence="5 7" id="KW-1133">Transmembrane helix</keyword>
<dbReference type="Pfam" id="PF02405">
    <property type="entry name" value="MlaE"/>
    <property type="match status" value="1"/>
</dbReference>
<evidence type="ECO:0000313" key="8">
    <source>
        <dbReference type="EMBL" id="AOS43778.1"/>
    </source>
</evidence>
<dbReference type="InterPro" id="IPR030802">
    <property type="entry name" value="Permease_MalE"/>
</dbReference>
<dbReference type="RefSeq" id="WP_069961103.1">
    <property type="nucleotide sequence ID" value="NZ_CP016094.1"/>
</dbReference>
<evidence type="ECO:0000256" key="1">
    <source>
        <dbReference type="ARBA" id="ARBA00004141"/>
    </source>
</evidence>
<evidence type="ECO:0000256" key="5">
    <source>
        <dbReference type="ARBA" id="ARBA00022989"/>
    </source>
</evidence>
<comment type="similarity">
    <text evidence="2 7">Belongs to the MlaE permease family.</text>
</comment>
<feature type="transmembrane region" description="Helical" evidence="7">
    <location>
        <begin position="39"/>
        <end position="63"/>
    </location>
</feature>
<dbReference type="EMBL" id="CP016094">
    <property type="protein sequence ID" value="AOS43778.1"/>
    <property type="molecule type" value="Genomic_DNA"/>
</dbReference>
<evidence type="ECO:0000256" key="4">
    <source>
        <dbReference type="ARBA" id="ARBA00022692"/>
    </source>
</evidence>
<dbReference type="Proteomes" id="UP000095228">
    <property type="component" value="Chromosome"/>
</dbReference>
<sequence>MSLPTTLLEHLGGTLLLLGRSLKHLGTLPRQHRRFIEQCYVIGYTSLPIVTILSFFIGSVLALQSGYSMENFGAKQFIGTLVGLTMAREMGPVMVAILIAGRVGSAITAELASMKVYQEIDALTTMNIPPERMLVLPRLAAIVVMMPVLTIIANLCGWYGGALVCEYTHFISVDSEAYFTALKAYMKPSDIMDGLIKAEVFGFVIVLVCCYIGLNTRGGPREIGASVTKAVVASLILILVLDYFVTKALLFS</sequence>
<comment type="subcellular location">
    <subcellularLocation>
        <location evidence="1">Membrane</location>
        <topology evidence="1">Multi-pass membrane protein</topology>
    </subcellularLocation>
</comment>
<protein>
    <submittedName>
        <fullName evidence="8">Putative phospholipid ABC transporter permease protein MlaE</fullName>
    </submittedName>
</protein>
<keyword evidence="6 7" id="KW-0472">Membrane</keyword>
<dbReference type="PANTHER" id="PTHR30188">
    <property type="entry name" value="ABC TRANSPORTER PERMEASE PROTEIN-RELATED"/>
    <property type="match status" value="1"/>
</dbReference>
<evidence type="ECO:0000256" key="6">
    <source>
        <dbReference type="ARBA" id="ARBA00023136"/>
    </source>
</evidence>
<dbReference type="OrthoDB" id="9810518at2"/>
<keyword evidence="3" id="KW-0813">Transport</keyword>
<dbReference type="InterPro" id="IPR003453">
    <property type="entry name" value="ABC_MlaE_roteobac"/>
</dbReference>
<proteinExistence type="inferred from homology"/>
<feature type="transmembrane region" description="Helical" evidence="7">
    <location>
        <begin position="135"/>
        <end position="160"/>
    </location>
</feature>
<accession>A0A1D8ASB5</accession>
<dbReference type="PATRIC" id="fig|1838286.3.peg.840"/>
<comment type="caution">
    <text evidence="7">Lacks conserved residue(s) required for the propagation of feature annotation.</text>
</comment>
<dbReference type="NCBIfam" id="TIGR00056">
    <property type="entry name" value="MlaE family lipid ABC transporter permease subunit"/>
    <property type="match status" value="1"/>
</dbReference>
<dbReference type="GO" id="GO:0005548">
    <property type="term" value="F:phospholipid transporter activity"/>
    <property type="evidence" value="ECO:0007669"/>
    <property type="project" value="TreeGrafter"/>
</dbReference>
<gene>
    <name evidence="8" type="primary">mlaE_2</name>
    <name evidence="8" type="ORF">Verru16b_00836</name>
</gene>
<evidence type="ECO:0000313" key="9">
    <source>
        <dbReference type="Proteomes" id="UP000095228"/>
    </source>
</evidence>
<dbReference type="KEGG" id="obg:Verru16b_00836"/>
<feature type="transmembrane region" description="Helical" evidence="7">
    <location>
        <begin position="226"/>
        <end position="245"/>
    </location>
</feature>
<keyword evidence="9" id="KW-1185">Reference proteome</keyword>
<organism evidence="8 9">
    <name type="scientific">Lacunisphaera limnophila</name>
    <dbReference type="NCBI Taxonomy" id="1838286"/>
    <lineage>
        <taxon>Bacteria</taxon>
        <taxon>Pseudomonadati</taxon>
        <taxon>Verrucomicrobiota</taxon>
        <taxon>Opitutia</taxon>
        <taxon>Opitutales</taxon>
        <taxon>Opitutaceae</taxon>
        <taxon>Lacunisphaera</taxon>
    </lineage>
</organism>
<evidence type="ECO:0000256" key="7">
    <source>
        <dbReference type="RuleBase" id="RU362044"/>
    </source>
</evidence>
<dbReference type="AlphaFoldDB" id="A0A1D8ASB5"/>
<dbReference type="GO" id="GO:0043190">
    <property type="term" value="C:ATP-binding cassette (ABC) transporter complex"/>
    <property type="evidence" value="ECO:0007669"/>
    <property type="project" value="InterPro"/>
</dbReference>
<evidence type="ECO:0000256" key="3">
    <source>
        <dbReference type="ARBA" id="ARBA00022448"/>
    </source>
</evidence>
<reference evidence="8 9" key="1">
    <citation type="submission" date="2016-06" db="EMBL/GenBank/DDBJ databases">
        <title>Three novel species with peptidoglycan cell walls form the new genus Lacunisphaera gen. nov. in the family Opitutaceae of the verrucomicrobial subdivision 4.</title>
        <authorList>
            <person name="Rast P."/>
            <person name="Gloeckner I."/>
            <person name="Jogler M."/>
            <person name="Boedeker C."/>
            <person name="Jeske O."/>
            <person name="Wiegand S."/>
            <person name="Reinhardt R."/>
            <person name="Schumann P."/>
            <person name="Rohde M."/>
            <person name="Spring S."/>
            <person name="Gloeckner F.O."/>
            <person name="Jogler C."/>
        </authorList>
    </citation>
    <scope>NUCLEOTIDE SEQUENCE [LARGE SCALE GENOMIC DNA]</scope>
    <source>
        <strain evidence="8 9">IG16b</strain>
    </source>
</reference>
<keyword evidence="4 7" id="KW-0812">Transmembrane</keyword>
<feature type="transmembrane region" description="Helical" evidence="7">
    <location>
        <begin position="195"/>
        <end position="214"/>
    </location>
</feature>
<name>A0A1D8ASB5_9BACT</name>
<dbReference type="STRING" id="1838286.Verru16b_00836"/>